<keyword evidence="1" id="KW-0472">Membrane</keyword>
<comment type="caution">
    <text evidence="2">The sequence shown here is derived from an EMBL/GenBank/DDBJ whole genome shotgun (WGS) entry which is preliminary data.</text>
</comment>
<dbReference type="Proteomes" id="UP001595751">
    <property type="component" value="Unassembled WGS sequence"/>
</dbReference>
<feature type="transmembrane region" description="Helical" evidence="1">
    <location>
        <begin position="33"/>
        <end position="54"/>
    </location>
</feature>
<name>A0ABV7ZUW0_9CORY</name>
<proteinExistence type="predicted"/>
<keyword evidence="1" id="KW-1133">Transmembrane helix</keyword>
<gene>
    <name evidence="2" type="ORF">ACFORJ_12200</name>
</gene>
<evidence type="ECO:0000256" key="1">
    <source>
        <dbReference type="SAM" id="Phobius"/>
    </source>
</evidence>
<evidence type="ECO:0008006" key="4">
    <source>
        <dbReference type="Google" id="ProtNLM"/>
    </source>
</evidence>
<sequence>MKKLPDRRDKVLAPFRELEAKQRRDRRSFAGKWAGTVLVVSVAAGLATWVVAATPPAGPFFMIASGTFFGTVLVGLLWFPFLTHPAARARIRVSGDDVDIEARFPQPQLLGAIGLMMSLAAMFAFFGLADDGGGSFPGGSAAPWALAVFMFLFACILAMMSAGQSCIRISGNRLHVRIGTLSAADVELTEECRTKYVVTRGNTALHVLLDPRQETVFLGRTRPRRKVIIPDIVFSGLEIGHVARLIDHRIENAEAPPIQDGAASS</sequence>
<feature type="transmembrane region" description="Helical" evidence="1">
    <location>
        <begin position="109"/>
        <end position="129"/>
    </location>
</feature>
<feature type="transmembrane region" description="Helical" evidence="1">
    <location>
        <begin position="60"/>
        <end position="82"/>
    </location>
</feature>
<accession>A0ABV7ZUW0</accession>
<reference evidence="3" key="1">
    <citation type="journal article" date="2019" name="Int. J. Syst. Evol. Microbiol.">
        <title>The Global Catalogue of Microorganisms (GCM) 10K type strain sequencing project: providing services to taxonomists for standard genome sequencing and annotation.</title>
        <authorList>
            <consortium name="The Broad Institute Genomics Platform"/>
            <consortium name="The Broad Institute Genome Sequencing Center for Infectious Disease"/>
            <person name="Wu L."/>
            <person name="Ma J."/>
        </authorList>
    </citation>
    <scope>NUCLEOTIDE SEQUENCE [LARGE SCALE GENOMIC DNA]</scope>
    <source>
        <strain evidence="3">CCUG 53252</strain>
    </source>
</reference>
<keyword evidence="1" id="KW-0812">Transmembrane</keyword>
<evidence type="ECO:0000313" key="3">
    <source>
        <dbReference type="Proteomes" id="UP001595751"/>
    </source>
</evidence>
<evidence type="ECO:0000313" key="2">
    <source>
        <dbReference type="EMBL" id="MFC3850920.1"/>
    </source>
</evidence>
<dbReference type="EMBL" id="JBHRZN010000004">
    <property type="protein sequence ID" value="MFC3850920.1"/>
    <property type="molecule type" value="Genomic_DNA"/>
</dbReference>
<organism evidence="2 3">
    <name type="scientific">Corynebacterium hansenii</name>
    <dbReference type="NCBI Taxonomy" id="394964"/>
    <lineage>
        <taxon>Bacteria</taxon>
        <taxon>Bacillati</taxon>
        <taxon>Actinomycetota</taxon>
        <taxon>Actinomycetes</taxon>
        <taxon>Mycobacteriales</taxon>
        <taxon>Corynebacteriaceae</taxon>
        <taxon>Corynebacterium</taxon>
    </lineage>
</organism>
<protein>
    <recommendedName>
        <fullName evidence="4">PH domain-containing protein</fullName>
    </recommendedName>
</protein>
<dbReference type="RefSeq" id="WP_290288031.1">
    <property type="nucleotide sequence ID" value="NZ_CP047211.1"/>
</dbReference>
<feature type="transmembrane region" description="Helical" evidence="1">
    <location>
        <begin position="141"/>
        <end position="163"/>
    </location>
</feature>
<keyword evidence="3" id="KW-1185">Reference proteome</keyword>